<dbReference type="GeneID" id="19974695"/>
<dbReference type="VEuPathDB" id="FungiDB:HMPREF1541_07356"/>
<feature type="coiled-coil region" evidence="4">
    <location>
        <begin position="678"/>
        <end position="800"/>
    </location>
</feature>
<keyword evidence="3" id="KW-0539">Nucleus</keyword>
<feature type="compositionally biased region" description="Low complexity" evidence="5">
    <location>
        <begin position="112"/>
        <end position="121"/>
    </location>
</feature>
<feature type="coiled-coil region" evidence="4">
    <location>
        <begin position="1251"/>
        <end position="1278"/>
    </location>
</feature>
<name>W2RPV0_CYPE1</name>
<keyword evidence="10" id="KW-1185">Reference proteome</keyword>
<feature type="coiled-coil region" evidence="4">
    <location>
        <begin position="1313"/>
        <end position="1411"/>
    </location>
</feature>
<dbReference type="GO" id="GO:0005643">
    <property type="term" value="C:nuclear pore"/>
    <property type="evidence" value="ECO:0007669"/>
    <property type="project" value="TreeGrafter"/>
</dbReference>
<feature type="region of interest" description="Disordered" evidence="5">
    <location>
        <begin position="362"/>
        <end position="390"/>
    </location>
</feature>
<comment type="subcellular location">
    <subcellularLocation>
        <location evidence="1">Nucleus</location>
    </subcellularLocation>
</comment>
<dbReference type="Proteomes" id="UP000030752">
    <property type="component" value="Unassembled WGS sequence"/>
</dbReference>
<feature type="coiled-coil region" evidence="4">
    <location>
        <begin position="1690"/>
        <end position="1755"/>
    </location>
</feature>
<evidence type="ECO:0000259" key="8">
    <source>
        <dbReference type="Pfam" id="PF25785"/>
    </source>
</evidence>
<dbReference type="eggNOG" id="KOG4674">
    <property type="taxonomic scope" value="Eukaryota"/>
</dbReference>
<feature type="compositionally biased region" description="Basic and acidic residues" evidence="5">
    <location>
        <begin position="838"/>
        <end position="848"/>
    </location>
</feature>
<feature type="coiled-coil region" evidence="4">
    <location>
        <begin position="492"/>
        <end position="519"/>
    </location>
</feature>
<evidence type="ECO:0000256" key="4">
    <source>
        <dbReference type="SAM" id="Coils"/>
    </source>
</evidence>
<evidence type="ECO:0000259" key="6">
    <source>
        <dbReference type="Pfam" id="PF07926"/>
    </source>
</evidence>
<dbReference type="Gene3D" id="1.20.1170.10">
    <property type="match status" value="1"/>
</dbReference>
<evidence type="ECO:0000256" key="2">
    <source>
        <dbReference type="ARBA" id="ARBA00023054"/>
    </source>
</evidence>
<evidence type="ECO:0000256" key="3">
    <source>
        <dbReference type="ARBA" id="ARBA00023242"/>
    </source>
</evidence>
<dbReference type="InParanoid" id="W2RPV0"/>
<feature type="compositionally biased region" description="Low complexity" evidence="5">
    <location>
        <begin position="1865"/>
        <end position="1880"/>
    </location>
</feature>
<evidence type="ECO:0000313" key="9">
    <source>
        <dbReference type="EMBL" id="ETN37733.1"/>
    </source>
</evidence>
<feature type="region of interest" description="Disordered" evidence="5">
    <location>
        <begin position="1519"/>
        <end position="1541"/>
    </location>
</feature>
<protein>
    <submittedName>
        <fullName evidence="9">Uncharacterized protein</fullName>
    </submittedName>
</protein>
<dbReference type="HOGENOM" id="CLU_001250_0_0_1"/>
<feature type="region of interest" description="Disordered" evidence="5">
    <location>
        <begin position="838"/>
        <end position="890"/>
    </location>
</feature>
<dbReference type="Gene3D" id="1.10.287.1490">
    <property type="match status" value="1"/>
</dbReference>
<dbReference type="InterPro" id="IPR012929">
    <property type="entry name" value="Nucleoprot-TPR/MLP1-2_dom"/>
</dbReference>
<feature type="compositionally biased region" description="Polar residues" evidence="5">
    <location>
        <begin position="371"/>
        <end position="388"/>
    </location>
</feature>
<feature type="region of interest" description="Disordered" evidence="5">
    <location>
        <begin position="1795"/>
        <end position="1999"/>
    </location>
</feature>
<dbReference type="PANTHER" id="PTHR18898:SF2">
    <property type="entry name" value="NUCLEOPROTEIN TPR"/>
    <property type="match status" value="1"/>
</dbReference>
<feature type="compositionally biased region" description="Basic and acidic residues" evidence="5">
    <location>
        <begin position="1849"/>
        <end position="1864"/>
    </location>
</feature>
<feature type="region of interest" description="Disordered" evidence="5">
    <location>
        <begin position="656"/>
        <end position="678"/>
    </location>
</feature>
<dbReference type="GO" id="GO:0006606">
    <property type="term" value="P:protein import into nucleus"/>
    <property type="evidence" value="ECO:0007669"/>
    <property type="project" value="InterPro"/>
</dbReference>
<dbReference type="GO" id="GO:0017056">
    <property type="term" value="F:structural constituent of nuclear pore"/>
    <property type="evidence" value="ECO:0007669"/>
    <property type="project" value="TreeGrafter"/>
</dbReference>
<dbReference type="InterPro" id="IPR057974">
    <property type="entry name" value="NUA/TPR/MLP1-2-like_dom"/>
</dbReference>
<feature type="compositionally biased region" description="Basic and acidic residues" evidence="5">
    <location>
        <begin position="99"/>
        <end position="109"/>
    </location>
</feature>
<dbReference type="Pfam" id="PF07926">
    <property type="entry name" value="TPR_MLP1_2"/>
    <property type="match status" value="1"/>
</dbReference>
<feature type="coiled-coil region" evidence="4">
    <location>
        <begin position="569"/>
        <end position="629"/>
    </location>
</feature>
<dbReference type="STRING" id="1220924.W2RPV0"/>
<dbReference type="FunCoup" id="W2RPV0">
    <property type="interactions" value="1224"/>
</dbReference>
<dbReference type="EMBL" id="KB822723">
    <property type="protein sequence ID" value="ETN37733.1"/>
    <property type="molecule type" value="Genomic_DNA"/>
</dbReference>
<feature type="region of interest" description="Disordered" evidence="5">
    <location>
        <begin position="1476"/>
        <end position="1497"/>
    </location>
</feature>
<dbReference type="Pfam" id="PF25481">
    <property type="entry name" value="Nucleoprot-TPR"/>
    <property type="match status" value="1"/>
</dbReference>
<evidence type="ECO:0000313" key="10">
    <source>
        <dbReference type="Proteomes" id="UP000030752"/>
    </source>
</evidence>
<feature type="compositionally biased region" description="Basic and acidic residues" evidence="5">
    <location>
        <begin position="859"/>
        <end position="890"/>
    </location>
</feature>
<dbReference type="OrthoDB" id="343070at2759"/>
<proteinExistence type="predicted"/>
<evidence type="ECO:0000256" key="1">
    <source>
        <dbReference type="ARBA" id="ARBA00004123"/>
    </source>
</evidence>
<feature type="region of interest" description="Disordered" evidence="5">
    <location>
        <begin position="1589"/>
        <end position="1618"/>
    </location>
</feature>
<dbReference type="RefSeq" id="XP_008719902.1">
    <property type="nucleotide sequence ID" value="XM_008721680.1"/>
</dbReference>
<dbReference type="GO" id="GO:0006406">
    <property type="term" value="P:mRNA export from nucleus"/>
    <property type="evidence" value="ECO:0007669"/>
    <property type="project" value="TreeGrafter"/>
</dbReference>
<dbReference type="Pfam" id="PF25785">
    <property type="entry name" value="TPR"/>
    <property type="match status" value="1"/>
</dbReference>
<accession>W2RPV0</accession>
<sequence length="1999" mass="223707">MATDIDLRVISNFSSVPEVALTSLLSSPTIDAVKSLLEAVEKNARECEQNKSHKVKLEVELETVVRTNESKVKVLQASRDKALADAQKLRGDLQASETNRSKVESDLDQLRTTASSEASETTTLKARIASLESSNRDTITLLESKTTAYEKLSQDLSAQHQKAGELRKQVASLEQAAQASNSAAASANFRQQSLQQEIDLLKKNNEWLENERKVKADEHTTFRKEKNARLAELSRANEQYIADAEALKRSEVALKHRLDEYTNKYEDAVQELQKLREEKASEADSFRVDIESAQRLAELQQANADRQKQRAQELAADLEEAREEAANQLGDIRAAAEADHEEKEAAIRKIAELEANIAQLQSDIEQDRTRPSTPQPSANGNAISTPMRPSTPLGIFSPMSRGTKSATQTQMYTEYKRIEKELAKEKHTNAMLHAQLEEMATELEQSKPEIDELRSDYVKREQESIEMSSLLEVAEKEKDEAMRSARVYHGQLEARIKEVEVLQQQLRDHSSQIRRLVMEIEIRNAGGQISDQEWAELQAHNEESAQAEMEGLSETQRVVNERLIAFKNVSELQQQNQDQLATIRNLVSQLESQESNDRQEKFNSMEQELASARAQIAGFQDEIKTMVAQSKSFVKERDMFRNMLTRKGHVADITDFSRSLPVPPAGSPGNSNSAHGGESDLVNAIKQLQQQYDSHRQETVVDQSALKSQVDDLSRRNSELQTQASRLQGQLSAATQRAEMLQSNYDMLKTENSELQKRSYAAMENATKQEMRVQQTAEDLVETKGLVDSLQRDSANLKAEKELWKTVEKRLLEDNESLRNERGRLDSLNSSLQGILNEREQADSETRRRLQSQAESLESELHSTKRKLNDEQEENRKSALRRQYEQEQSQKRIDDLMTTLGSLREELAAAKTSRDHLQARVDEMTVELRGAEERLEVYTKPASQPSNENGEEDVMSKEQELTLEVSELKRELDLTKSELDRVNEQIDVYKNISQTAEERLQELGETNDQYREETEATLSEKDTRIKDLEQRIEDTSTELEKTNTELSKLRDEQQDVDRRLEQQKTFFEGEVERLKESEERAVEQAQFNLDLLKKQADIANEKQQNYENELVAHGKTMDNLKELRGESSQLRLEAADLKTQAETAQTTLQQKEASWSEQKDRYEQELADLKKRREEVAQQNSLLHGQLETLTQQISALQRDRTAITESASVTEVDSDESKKNSLEDLQEVIKYLRREKEIVDVQYHLGQQDAKRIRQQLDFTQKQLDETRLKLDQQRRSEADSERNAMSHSKLMEQLNDLQVYRESSVTLRAEAKQASQALGERTKQVEELTAQIQPLRARVAELENLVETRDGELKILQNDRDHWRQRTQDILSKYNRIDPAELEGMKEQLTNLEKERDDALAARDDLQAQIDTIPEQIKTAKDQQKTALTDQFKGAMKARVDKKQSEVDTVTAEKNTLQQELDVVREQLESARNYVPNSQDNQVNGDPAQNPGEVDLGTDARITELEADIAEKDQHIASLKSEKESAVNEKESAVKAKEDQMKAHLTKKFNEFKEAAQKAKETALQELRTSLETTHQQELEKLRIELASSPDARESDAKPHTVPVGESSDPPQAAPSTEITDDLLMSIPAERYRWGVQNIPYLKEIVTRSVKSRVEKEVAQLKASGQFADNAAAQSTSADVTTVISQKQAEFDAEKEALEKRYEERLEQEKQELIAQHEEALENQKLGFSEEAAKKIEEQVKNAEAIAAKETERLVANATTMAEKKSSVKLNMATNRANVALAKIQVVQTAAAETPQRAVSEVWEEAKVAKPAPAARPAAPPADAPATPAPAQDSSEESKESAVANEVSKDPVDAETAEETKPEANQAPPSAPAQTAPALPAPNGPAKASVGTGPGAQRNISGLPRGASSIARGRGASQIARGGTGIPRGTQRGGGRGGARSVSMGGAGGRGGAASSPTRGGLNPGAQGFVPGAKRAREDGDGADGGQKRLRGGGQGS</sequence>
<feature type="compositionally biased region" description="Gly residues" evidence="5">
    <location>
        <begin position="1924"/>
        <end position="1940"/>
    </location>
</feature>
<feature type="domain" description="NUA/TPR/MLP1-2-like" evidence="8">
    <location>
        <begin position="489"/>
        <end position="594"/>
    </location>
</feature>
<organism evidence="9 10">
    <name type="scientific">Cyphellophora europaea (strain CBS 101466)</name>
    <name type="common">Phialophora europaea</name>
    <dbReference type="NCBI Taxonomy" id="1220924"/>
    <lineage>
        <taxon>Eukaryota</taxon>
        <taxon>Fungi</taxon>
        <taxon>Dikarya</taxon>
        <taxon>Ascomycota</taxon>
        <taxon>Pezizomycotina</taxon>
        <taxon>Eurotiomycetes</taxon>
        <taxon>Chaetothyriomycetidae</taxon>
        <taxon>Chaetothyriales</taxon>
        <taxon>Cyphellophoraceae</taxon>
        <taxon>Cyphellophora</taxon>
    </lineage>
</organism>
<feature type="domain" description="Nucleoprotein TPR/MLP1-2" evidence="6">
    <location>
        <begin position="1063"/>
        <end position="1190"/>
    </location>
</feature>
<evidence type="ECO:0000256" key="5">
    <source>
        <dbReference type="SAM" id="MobiDB-lite"/>
    </source>
</evidence>
<feature type="compositionally biased region" description="Polar residues" evidence="5">
    <location>
        <begin position="1477"/>
        <end position="1486"/>
    </location>
</feature>
<feature type="domain" description="Nucleoprotein TPR/MPL1" evidence="7">
    <location>
        <begin position="182"/>
        <end position="260"/>
    </location>
</feature>
<keyword evidence="2 4" id="KW-0175">Coiled coil</keyword>
<gene>
    <name evidence="9" type="ORF">HMPREF1541_07356</name>
</gene>
<reference evidence="9 10" key="1">
    <citation type="submission" date="2013-03" db="EMBL/GenBank/DDBJ databases">
        <title>The Genome Sequence of Phialophora europaea CBS 101466.</title>
        <authorList>
            <consortium name="The Broad Institute Genomics Platform"/>
            <person name="Cuomo C."/>
            <person name="de Hoog S."/>
            <person name="Gorbushina A."/>
            <person name="Walker B."/>
            <person name="Young S.K."/>
            <person name="Zeng Q."/>
            <person name="Gargeya S."/>
            <person name="Fitzgerald M."/>
            <person name="Haas B."/>
            <person name="Abouelleil A."/>
            <person name="Allen A.W."/>
            <person name="Alvarado L."/>
            <person name="Arachchi H.M."/>
            <person name="Berlin A.M."/>
            <person name="Chapman S.B."/>
            <person name="Gainer-Dewar J."/>
            <person name="Goldberg J."/>
            <person name="Griggs A."/>
            <person name="Gujja S."/>
            <person name="Hansen M."/>
            <person name="Howarth C."/>
            <person name="Imamovic A."/>
            <person name="Ireland A."/>
            <person name="Larimer J."/>
            <person name="McCowan C."/>
            <person name="Murphy C."/>
            <person name="Pearson M."/>
            <person name="Poon T.W."/>
            <person name="Priest M."/>
            <person name="Roberts A."/>
            <person name="Saif S."/>
            <person name="Shea T."/>
            <person name="Sisk P."/>
            <person name="Sykes S."/>
            <person name="Wortman J."/>
            <person name="Nusbaum C."/>
            <person name="Birren B."/>
        </authorList>
    </citation>
    <scope>NUCLEOTIDE SEQUENCE [LARGE SCALE GENOMIC DNA]</scope>
    <source>
        <strain evidence="9 10">CBS 101466</strain>
    </source>
</reference>
<dbReference type="PANTHER" id="PTHR18898">
    <property type="entry name" value="NUCLEOPROTEIN TPR-RELATED"/>
    <property type="match status" value="1"/>
</dbReference>
<evidence type="ECO:0000259" key="7">
    <source>
        <dbReference type="Pfam" id="PF25481"/>
    </source>
</evidence>
<feature type="coiled-coil region" evidence="4">
    <location>
        <begin position="1442"/>
        <end position="1476"/>
    </location>
</feature>
<feature type="region of interest" description="Disordered" evidence="5">
    <location>
        <begin position="90"/>
        <end position="121"/>
    </location>
</feature>
<dbReference type="InterPro" id="IPR057577">
    <property type="entry name" value="Nucleoprot-TPR/MLP1_dom"/>
</dbReference>